<dbReference type="Pfam" id="PF14262">
    <property type="entry name" value="Cthe_2159"/>
    <property type="match status" value="1"/>
</dbReference>
<evidence type="ECO:0008006" key="5">
    <source>
        <dbReference type="Google" id="ProtNLM"/>
    </source>
</evidence>
<feature type="compositionally biased region" description="Gly residues" evidence="1">
    <location>
        <begin position="513"/>
        <end position="522"/>
    </location>
</feature>
<keyword evidence="4" id="KW-1185">Reference proteome</keyword>
<feature type="chain" id="PRO_5038791365" description="Carbohydrate-binding domain-containing protein" evidence="2">
    <location>
        <begin position="22"/>
        <end position="567"/>
    </location>
</feature>
<feature type="region of interest" description="Disordered" evidence="1">
    <location>
        <begin position="506"/>
        <end position="567"/>
    </location>
</feature>
<dbReference type="InterPro" id="IPR025584">
    <property type="entry name" value="Cthe_2159"/>
</dbReference>
<dbReference type="AlphaFoldDB" id="K9EHV8"/>
<dbReference type="HOGENOM" id="CLU_021406_1_1_11"/>
<proteinExistence type="predicted"/>
<dbReference type="EMBL" id="AGWL01000003">
    <property type="protein sequence ID" value="EKU95401.1"/>
    <property type="molecule type" value="Genomic_DNA"/>
</dbReference>
<protein>
    <recommendedName>
        <fullName evidence="5">Carbohydrate-binding domain-containing protein</fullName>
    </recommendedName>
</protein>
<dbReference type="PATRIC" id="fig|883066.3.peg.793"/>
<dbReference type="PROSITE" id="PS51257">
    <property type="entry name" value="PROKAR_LIPOPROTEIN"/>
    <property type="match status" value="1"/>
</dbReference>
<gene>
    <name evidence="3" type="ORF">HMPREF9233_00766</name>
</gene>
<evidence type="ECO:0000256" key="2">
    <source>
        <dbReference type="SAM" id="SignalP"/>
    </source>
</evidence>
<keyword evidence="2" id="KW-0732">Signal</keyword>
<dbReference type="Proteomes" id="UP000009888">
    <property type="component" value="Unassembled WGS sequence"/>
</dbReference>
<accession>K9EHV8</accession>
<feature type="compositionally biased region" description="Gly residues" evidence="1">
    <location>
        <begin position="541"/>
        <end position="557"/>
    </location>
</feature>
<evidence type="ECO:0000256" key="1">
    <source>
        <dbReference type="SAM" id="MobiDB-lite"/>
    </source>
</evidence>
<dbReference type="STRING" id="202789.GCA_001457435_01363"/>
<comment type="caution">
    <text evidence="3">The sequence shown here is derived from an EMBL/GenBank/DDBJ whole genome shotgun (WGS) entry which is preliminary data.</text>
</comment>
<name>K9EHV8_9ACTO</name>
<dbReference type="eggNOG" id="ENOG502Z8AD">
    <property type="taxonomic scope" value="Bacteria"/>
</dbReference>
<feature type="signal peptide" evidence="2">
    <location>
        <begin position="1"/>
        <end position="21"/>
    </location>
</feature>
<evidence type="ECO:0000313" key="3">
    <source>
        <dbReference type="EMBL" id="EKU95401.1"/>
    </source>
</evidence>
<sequence length="567" mass="55990">MKKIFISLVAVAMTFAFSSCASGNAADSENLQNTGIATDSAEEKTAESSTAGAVAEELASKKEAHSVDEVDQASAVDVILDGTTASSDSSAVSTNDGVVTITAGGTYRLSGTIEGEVVIAAPDEEKVAIILSDAHINSENGAALAVQSADEVTIRLADGTSNTLSDGSSYGGGEDEANSTLWSSSDLSITGNGALEVTGNNNDGIVSKDGLVIDSGTITVTAVDDGIRGKDYLWVSGADISVDAAGHALKSDNSDNETVGYVALMGGTQNLSSSGEDGINAQFIIASGADTTISSADDAMHADANMVLSSSVTITESYEGLEALNMTIDGGSYSIVSTDDGINIAGGDGSQAGGPGGGDMFAVTEGAELTIMDGEILINAEGDGLDSNGDVTLTGGSVTVHGPTNGGNGALDINGSFDITGGTLLAGGSAGMAETPDSSSAQGWVAAFVNASAGDKVELTDASGNILATYVPEKAVQSVVFSTSNVESGQTYSVLVNGSESGDVVANESNGMGNPGMGGRPEMGGNTRPGGANEDETRPAFGGGQTSGGGQSSGGGATSSDAISSNV</sequence>
<reference evidence="3 4" key="1">
    <citation type="submission" date="2012-09" db="EMBL/GenBank/DDBJ databases">
        <title>The Genome Sequence of Actinobaculum massiliae ACS-171-V-COL2.</title>
        <authorList>
            <consortium name="The Broad Institute Genome Sequencing Platform"/>
            <person name="Earl A."/>
            <person name="Ward D."/>
            <person name="Feldgarden M."/>
            <person name="Gevers D."/>
            <person name="Saerens B."/>
            <person name="Vaneechoutte M."/>
            <person name="Walker B."/>
            <person name="Young S.K."/>
            <person name="Zeng Q."/>
            <person name="Gargeya S."/>
            <person name="Fitzgerald M."/>
            <person name="Haas B."/>
            <person name="Abouelleil A."/>
            <person name="Alvarado L."/>
            <person name="Arachchi H.M."/>
            <person name="Berlin A."/>
            <person name="Chapman S.B."/>
            <person name="Goldberg J."/>
            <person name="Griggs A."/>
            <person name="Gujja S."/>
            <person name="Hansen M."/>
            <person name="Howarth C."/>
            <person name="Imamovic A."/>
            <person name="Larimer J."/>
            <person name="McCowen C."/>
            <person name="Montmayeur A."/>
            <person name="Murphy C."/>
            <person name="Neiman D."/>
            <person name="Pearson M."/>
            <person name="Priest M."/>
            <person name="Roberts A."/>
            <person name="Saif S."/>
            <person name="Shea T."/>
            <person name="Sisk P."/>
            <person name="Sykes S."/>
            <person name="Wortman J."/>
            <person name="Nusbaum C."/>
            <person name="Birren B."/>
        </authorList>
    </citation>
    <scope>NUCLEOTIDE SEQUENCE [LARGE SCALE GENOMIC DNA]</scope>
    <source>
        <strain evidence="4">ACS-171-V-Col2</strain>
    </source>
</reference>
<feature type="compositionally biased region" description="Low complexity" evidence="1">
    <location>
        <begin position="558"/>
        <end position="567"/>
    </location>
</feature>
<organism evidence="3 4">
    <name type="scientific">Actinobaculum massiliense ACS-171-V-Col2</name>
    <dbReference type="NCBI Taxonomy" id="883066"/>
    <lineage>
        <taxon>Bacteria</taxon>
        <taxon>Bacillati</taxon>
        <taxon>Actinomycetota</taxon>
        <taxon>Actinomycetes</taxon>
        <taxon>Actinomycetales</taxon>
        <taxon>Actinomycetaceae</taxon>
        <taxon>Actinobaculum</taxon>
    </lineage>
</organism>
<evidence type="ECO:0000313" key="4">
    <source>
        <dbReference type="Proteomes" id="UP000009888"/>
    </source>
</evidence>